<dbReference type="InterPro" id="IPR023415">
    <property type="entry name" value="LDLR_class-A_CS"/>
</dbReference>
<name>A0AAV4CP47_9GAST</name>
<dbReference type="InterPro" id="IPR003599">
    <property type="entry name" value="Ig_sub"/>
</dbReference>
<comment type="caution">
    <text evidence="7">The sequence shown here is derived from an EMBL/GenBank/DDBJ whole genome shotgun (WGS) entry which is preliminary data.</text>
</comment>
<evidence type="ECO:0000256" key="1">
    <source>
        <dbReference type="ARBA" id="ARBA00023157"/>
    </source>
</evidence>
<dbReference type="EMBL" id="BLXT01006818">
    <property type="protein sequence ID" value="GFO33656.1"/>
    <property type="molecule type" value="Genomic_DNA"/>
</dbReference>
<proteinExistence type="predicted"/>
<reference evidence="7 8" key="1">
    <citation type="journal article" date="2021" name="Elife">
        <title>Chloroplast acquisition without the gene transfer in kleptoplastic sea slugs, Plakobranchus ocellatus.</title>
        <authorList>
            <person name="Maeda T."/>
            <person name="Takahashi S."/>
            <person name="Yoshida T."/>
            <person name="Shimamura S."/>
            <person name="Takaki Y."/>
            <person name="Nagai Y."/>
            <person name="Toyoda A."/>
            <person name="Suzuki Y."/>
            <person name="Arimoto A."/>
            <person name="Ishii H."/>
            <person name="Satoh N."/>
            <person name="Nishiyama T."/>
            <person name="Hasebe M."/>
            <person name="Maruyama T."/>
            <person name="Minagawa J."/>
            <person name="Obokata J."/>
            <person name="Shigenobu S."/>
        </authorList>
    </citation>
    <scope>NUCLEOTIDE SEQUENCE [LARGE SCALE GENOMIC DNA]</scope>
</reference>
<evidence type="ECO:0000313" key="8">
    <source>
        <dbReference type="Proteomes" id="UP000735302"/>
    </source>
</evidence>
<dbReference type="AlphaFoldDB" id="A0AAV4CP47"/>
<evidence type="ECO:0000256" key="5">
    <source>
        <dbReference type="SAM" id="SignalP"/>
    </source>
</evidence>
<protein>
    <recommendedName>
        <fullName evidence="6">Immunoglobulin domain-containing protein</fullName>
    </recommendedName>
</protein>
<keyword evidence="4" id="KW-0472">Membrane</keyword>
<evidence type="ECO:0000313" key="7">
    <source>
        <dbReference type="EMBL" id="GFO33656.1"/>
    </source>
</evidence>
<dbReference type="InterPro" id="IPR036179">
    <property type="entry name" value="Ig-like_dom_sf"/>
</dbReference>
<dbReference type="SUPFAM" id="SSF57424">
    <property type="entry name" value="LDL receptor-like module"/>
    <property type="match status" value="1"/>
</dbReference>
<evidence type="ECO:0000256" key="2">
    <source>
        <dbReference type="PROSITE-ProRule" id="PRU00124"/>
    </source>
</evidence>
<keyword evidence="1 2" id="KW-1015">Disulfide bond</keyword>
<dbReference type="PROSITE" id="PS50068">
    <property type="entry name" value="LDLRA_2"/>
    <property type="match status" value="1"/>
</dbReference>
<sequence length="468" mass="51674">MSNLIRLSKCTLLLVVLLRNPESVQPTAPRCLPDQYQCQAPDNTKCIPFRYLCDNDGDCGSNDDEENCIRAPALNFTLRPALPVYRPGQNVTINCATKESTSLVLSLIRERTGQKLNRDFSKDLAYSMSSLTCLNSGVYVCRGKTGNRLATERINIAVLCPQQVISQWDGPRFINAVVGETVTHKVEIYGHPAPQEMKLFKNYAIDFTNLINSTRHSVTYARSEAPFGLVTLSIANVTEEDFVSYIVEVDNGVGEALKLIFSLKEVFFQESCQTQCPSDERCQKCESCEKADIMYVSVIINVVAVVVIAALFATIIIILRSSQRQTETESDKKASMSDPPEQPAEGISTFPQPPDSGVNLSPTSPAPIEDWGHEYDVAVDEKPSASFYLTVSSPGVELSNIYTNPDGSDPKAAPVQKDKLSNIYTNPDGSDPKAAPVQKDKRRAQVRKGKGIQNGEEIYENIKVQQTR</sequence>
<dbReference type="PROSITE" id="PS01209">
    <property type="entry name" value="LDLRA_1"/>
    <property type="match status" value="1"/>
</dbReference>
<evidence type="ECO:0000256" key="4">
    <source>
        <dbReference type="SAM" id="Phobius"/>
    </source>
</evidence>
<keyword evidence="4" id="KW-0812">Transmembrane</keyword>
<accession>A0AAV4CP47</accession>
<feature type="domain" description="Immunoglobulin" evidence="6">
    <location>
        <begin position="171"/>
        <end position="266"/>
    </location>
</feature>
<keyword evidence="5" id="KW-0732">Signal</keyword>
<feature type="transmembrane region" description="Helical" evidence="4">
    <location>
        <begin position="293"/>
        <end position="319"/>
    </location>
</feature>
<feature type="region of interest" description="Disordered" evidence="3">
    <location>
        <begin position="327"/>
        <end position="369"/>
    </location>
</feature>
<keyword evidence="4" id="KW-1133">Transmembrane helix</keyword>
<dbReference type="Gene3D" id="4.10.400.10">
    <property type="entry name" value="Low-density Lipoprotein Receptor"/>
    <property type="match status" value="1"/>
</dbReference>
<keyword evidence="8" id="KW-1185">Reference proteome</keyword>
<dbReference type="SMART" id="SM00192">
    <property type="entry name" value="LDLa"/>
    <property type="match status" value="1"/>
</dbReference>
<organism evidence="7 8">
    <name type="scientific">Plakobranchus ocellatus</name>
    <dbReference type="NCBI Taxonomy" id="259542"/>
    <lineage>
        <taxon>Eukaryota</taxon>
        <taxon>Metazoa</taxon>
        <taxon>Spiralia</taxon>
        <taxon>Lophotrochozoa</taxon>
        <taxon>Mollusca</taxon>
        <taxon>Gastropoda</taxon>
        <taxon>Heterobranchia</taxon>
        <taxon>Euthyneura</taxon>
        <taxon>Panpulmonata</taxon>
        <taxon>Sacoglossa</taxon>
        <taxon>Placobranchoidea</taxon>
        <taxon>Plakobranchidae</taxon>
        <taxon>Plakobranchus</taxon>
    </lineage>
</organism>
<dbReference type="InterPro" id="IPR036055">
    <property type="entry name" value="LDL_receptor-like_sf"/>
</dbReference>
<evidence type="ECO:0000256" key="3">
    <source>
        <dbReference type="SAM" id="MobiDB-lite"/>
    </source>
</evidence>
<dbReference type="Proteomes" id="UP000735302">
    <property type="component" value="Unassembled WGS sequence"/>
</dbReference>
<dbReference type="InterPro" id="IPR013783">
    <property type="entry name" value="Ig-like_fold"/>
</dbReference>
<dbReference type="InterPro" id="IPR002172">
    <property type="entry name" value="LDrepeatLR_classA_rpt"/>
</dbReference>
<gene>
    <name evidence="7" type="ORF">PoB_006016100</name>
</gene>
<feature type="compositionally biased region" description="Basic residues" evidence="3">
    <location>
        <begin position="440"/>
        <end position="449"/>
    </location>
</feature>
<feature type="domain" description="Immunoglobulin" evidence="6">
    <location>
        <begin position="80"/>
        <end position="159"/>
    </location>
</feature>
<evidence type="ECO:0000259" key="6">
    <source>
        <dbReference type="SMART" id="SM00409"/>
    </source>
</evidence>
<comment type="caution">
    <text evidence="2">Lacks conserved residue(s) required for the propagation of feature annotation.</text>
</comment>
<feature type="disulfide bond" evidence="2">
    <location>
        <begin position="53"/>
        <end position="68"/>
    </location>
</feature>
<feature type="signal peptide" evidence="5">
    <location>
        <begin position="1"/>
        <end position="26"/>
    </location>
</feature>
<dbReference type="CDD" id="cd00112">
    <property type="entry name" value="LDLa"/>
    <property type="match status" value="1"/>
</dbReference>
<feature type="region of interest" description="Disordered" evidence="3">
    <location>
        <begin position="421"/>
        <end position="449"/>
    </location>
</feature>
<feature type="chain" id="PRO_5043360376" description="Immunoglobulin domain-containing protein" evidence="5">
    <location>
        <begin position="27"/>
        <end position="468"/>
    </location>
</feature>
<dbReference type="Gene3D" id="2.60.40.10">
    <property type="entry name" value="Immunoglobulins"/>
    <property type="match status" value="2"/>
</dbReference>
<dbReference type="SUPFAM" id="SSF48726">
    <property type="entry name" value="Immunoglobulin"/>
    <property type="match status" value="1"/>
</dbReference>
<dbReference type="Pfam" id="PF00057">
    <property type="entry name" value="Ldl_recept_a"/>
    <property type="match status" value="1"/>
</dbReference>
<dbReference type="SMART" id="SM00409">
    <property type="entry name" value="IG"/>
    <property type="match status" value="2"/>
</dbReference>